<dbReference type="Proteomes" id="UP000078200">
    <property type="component" value="Unassembled WGS sequence"/>
</dbReference>
<dbReference type="EnsemblMetazoa" id="GAUT033268-RA">
    <property type="protein sequence ID" value="GAUT033268-PA"/>
    <property type="gene ID" value="GAUT033268"/>
</dbReference>
<dbReference type="VEuPathDB" id="VectorBase:GAUT033268"/>
<protein>
    <submittedName>
        <fullName evidence="1">Uncharacterized protein</fullName>
    </submittedName>
</protein>
<dbReference type="AlphaFoldDB" id="A0A1A9VCX8"/>
<keyword evidence="2" id="KW-1185">Reference proteome</keyword>
<name>A0A1A9VCX8_GLOAU</name>
<organism evidence="1 2">
    <name type="scientific">Glossina austeni</name>
    <name type="common">Savannah tsetse fly</name>
    <dbReference type="NCBI Taxonomy" id="7395"/>
    <lineage>
        <taxon>Eukaryota</taxon>
        <taxon>Metazoa</taxon>
        <taxon>Ecdysozoa</taxon>
        <taxon>Arthropoda</taxon>
        <taxon>Hexapoda</taxon>
        <taxon>Insecta</taxon>
        <taxon>Pterygota</taxon>
        <taxon>Neoptera</taxon>
        <taxon>Endopterygota</taxon>
        <taxon>Diptera</taxon>
        <taxon>Brachycera</taxon>
        <taxon>Muscomorpha</taxon>
        <taxon>Hippoboscoidea</taxon>
        <taxon>Glossinidae</taxon>
        <taxon>Glossina</taxon>
    </lineage>
</organism>
<reference evidence="1" key="1">
    <citation type="submission" date="2020-05" db="UniProtKB">
        <authorList>
            <consortium name="EnsemblMetazoa"/>
        </authorList>
    </citation>
    <scope>IDENTIFICATION</scope>
    <source>
        <strain evidence="1">TTRI</strain>
    </source>
</reference>
<accession>A0A1A9VCX8</accession>
<evidence type="ECO:0000313" key="2">
    <source>
        <dbReference type="Proteomes" id="UP000078200"/>
    </source>
</evidence>
<proteinExistence type="predicted"/>
<evidence type="ECO:0000313" key="1">
    <source>
        <dbReference type="EnsemblMetazoa" id="GAUT033268-PA"/>
    </source>
</evidence>
<sequence>MERHVLDTELEVELELEHPNNSTLYIFCYQSLLLFDIGKEEPINIDVVSQPVRNTDMKCSGSKYLHLNEDSITVSVGVMPFLSSRYYYKILLPMDKFACLKIDLCLVIYSPGFVVTRFRKSLMTSRKKKKE</sequence>